<proteinExistence type="predicted"/>
<dbReference type="AlphaFoldDB" id="A0A6G0HLN8"/>
<protein>
    <submittedName>
        <fullName evidence="2">Uncharacterized protein</fullName>
    </submittedName>
</protein>
<feature type="compositionally biased region" description="Low complexity" evidence="1">
    <location>
        <begin position="105"/>
        <end position="132"/>
    </location>
</feature>
<feature type="region of interest" description="Disordered" evidence="1">
    <location>
        <begin position="227"/>
        <end position="264"/>
    </location>
</feature>
<feature type="region of interest" description="Disordered" evidence="1">
    <location>
        <begin position="96"/>
        <end position="198"/>
    </location>
</feature>
<feature type="compositionally biased region" description="Low complexity" evidence="1">
    <location>
        <begin position="227"/>
        <end position="244"/>
    </location>
</feature>
<reference evidence="2 3" key="1">
    <citation type="submission" date="2019-07" db="EMBL/GenBank/DDBJ databases">
        <title>Chromosome genome assembly for large yellow croaker.</title>
        <authorList>
            <person name="Xiao S."/>
        </authorList>
    </citation>
    <scope>NUCLEOTIDE SEQUENCE [LARGE SCALE GENOMIC DNA]</scope>
    <source>
        <strain evidence="2">JMULYC20181020</strain>
        <tissue evidence="2">Muscle</tissue>
    </source>
</reference>
<dbReference type="EMBL" id="REGW02000022">
    <property type="protein sequence ID" value="KAE8280124.1"/>
    <property type="molecule type" value="Genomic_DNA"/>
</dbReference>
<keyword evidence="3" id="KW-1185">Reference proteome</keyword>
<evidence type="ECO:0000313" key="3">
    <source>
        <dbReference type="Proteomes" id="UP000424527"/>
    </source>
</evidence>
<sequence>MSSLSNQQPGSPFSEYSELCKVPSLSPTVPAQNWDWQHPSGMDMGTSKGLVVGAGALTPTGLTDEDKLCFFEQPGRGGMDVELKVPDKVAGISGSTSLGNASLGSAGESPDSPLSSSPSPSPASPGRLPSALGCGDTSRVSLPPVPGSPARHMEQSSPISAMPPHPMGASLMEAAPTDGDSTSKPWNNSSFAESSPKVAMPQVAPNYCVIGVVNDNHLEKGDEVVAGAEAALGAQQLSQGSSGDNSEEEEIEEEEELDLELEPCFMGRAQQQRKAMRRAMSECSHLSVPTSLDLPDKYPGGDGAGLDQPVSPMGGPRRSPHSMKRSLTVAEDPPSTPLPTLSAAGTTQIDLRQSPPEPRLCLSPFPPLKDGNAGIPPLEAPLEGFKAEKEPGGIVLPVPLSPKGFSSMDTSYALSVGSDTEGETGSKSDMAKDAKFESNDAKRDTFEGVDFGAGNKSTVAGDTEGDLSTDGYTNLGLNPSTNPFITVDGRWRSYLQSTPL</sequence>
<comment type="caution">
    <text evidence="2">The sequence shown here is derived from an EMBL/GenBank/DDBJ whole genome shotgun (WGS) entry which is preliminary data.</text>
</comment>
<feature type="compositionally biased region" description="Basic and acidic residues" evidence="1">
    <location>
        <begin position="424"/>
        <end position="446"/>
    </location>
</feature>
<feature type="compositionally biased region" description="Acidic residues" evidence="1">
    <location>
        <begin position="245"/>
        <end position="261"/>
    </location>
</feature>
<feature type="compositionally biased region" description="Polar residues" evidence="1">
    <location>
        <begin position="179"/>
        <end position="193"/>
    </location>
</feature>
<feature type="region of interest" description="Disordered" evidence="1">
    <location>
        <begin position="282"/>
        <end position="379"/>
    </location>
</feature>
<name>A0A6G0HLN8_LARCR</name>
<dbReference type="Proteomes" id="UP000424527">
    <property type="component" value="Unassembled WGS sequence"/>
</dbReference>
<accession>A0A6G0HLN8</accession>
<feature type="region of interest" description="Disordered" evidence="1">
    <location>
        <begin position="416"/>
        <end position="465"/>
    </location>
</feature>
<evidence type="ECO:0000313" key="2">
    <source>
        <dbReference type="EMBL" id="KAE8280124.1"/>
    </source>
</evidence>
<organism evidence="2 3">
    <name type="scientific">Larimichthys crocea</name>
    <name type="common">Large yellow croaker</name>
    <name type="synonym">Pseudosciaena crocea</name>
    <dbReference type="NCBI Taxonomy" id="215358"/>
    <lineage>
        <taxon>Eukaryota</taxon>
        <taxon>Metazoa</taxon>
        <taxon>Chordata</taxon>
        <taxon>Craniata</taxon>
        <taxon>Vertebrata</taxon>
        <taxon>Euteleostomi</taxon>
        <taxon>Actinopterygii</taxon>
        <taxon>Neopterygii</taxon>
        <taxon>Teleostei</taxon>
        <taxon>Neoteleostei</taxon>
        <taxon>Acanthomorphata</taxon>
        <taxon>Eupercaria</taxon>
        <taxon>Sciaenidae</taxon>
        <taxon>Larimichthys</taxon>
    </lineage>
</organism>
<gene>
    <name evidence="2" type="ORF">D5F01_LYC22262</name>
</gene>
<evidence type="ECO:0000256" key="1">
    <source>
        <dbReference type="SAM" id="MobiDB-lite"/>
    </source>
</evidence>